<feature type="domain" description="Tc toxin complex TcA C-terminal TcB-binding" evidence="1">
    <location>
        <begin position="2794"/>
        <end position="3085"/>
    </location>
</feature>
<evidence type="ECO:0000259" key="1">
    <source>
        <dbReference type="Pfam" id="PF18276"/>
    </source>
</evidence>
<proteinExistence type="predicted"/>
<feature type="domain" description="ABC toxin N-terminal" evidence="2">
    <location>
        <begin position="1569"/>
        <end position="1688"/>
    </location>
</feature>
<dbReference type="EMBL" id="JAEHFX010000004">
    <property type="protein sequence ID" value="MBK0403315.1"/>
    <property type="molecule type" value="Genomic_DNA"/>
</dbReference>
<evidence type="ECO:0000259" key="2">
    <source>
        <dbReference type="Pfam" id="PF20220"/>
    </source>
</evidence>
<accession>A0ABS1C1Q9</accession>
<gene>
    <name evidence="3" type="ORF">I5M27_09980</name>
</gene>
<protein>
    <recommendedName>
        <fullName evidence="5">Virulence plasmid A protein</fullName>
    </recommendedName>
</protein>
<dbReference type="Proteomes" id="UP000644147">
    <property type="component" value="Unassembled WGS sequence"/>
</dbReference>
<organism evidence="3 4">
    <name type="scientific">Adhaeribacter terrigena</name>
    <dbReference type="NCBI Taxonomy" id="2793070"/>
    <lineage>
        <taxon>Bacteria</taxon>
        <taxon>Pseudomonadati</taxon>
        <taxon>Bacteroidota</taxon>
        <taxon>Cytophagia</taxon>
        <taxon>Cytophagales</taxon>
        <taxon>Hymenobacteraceae</taxon>
        <taxon>Adhaeribacter</taxon>
    </lineage>
</organism>
<dbReference type="InterPro" id="IPR046839">
    <property type="entry name" value="ABC_toxin_N"/>
</dbReference>
<keyword evidence="4" id="KW-1185">Reference proteome</keyword>
<dbReference type="InterPro" id="IPR040840">
    <property type="entry name" value="TcA_TcB_BD"/>
</dbReference>
<dbReference type="RefSeq" id="WP_200506067.1">
    <property type="nucleotide sequence ID" value="NZ_JAEHFX010000004.1"/>
</dbReference>
<name>A0ABS1C1Q9_9BACT</name>
<dbReference type="Pfam" id="PF20220">
    <property type="entry name" value="ABC_toxin_N"/>
    <property type="match status" value="1"/>
</dbReference>
<comment type="caution">
    <text evidence="3">The sequence shown here is derived from an EMBL/GenBank/DDBJ whole genome shotgun (WGS) entry which is preliminary data.</text>
</comment>
<dbReference type="Pfam" id="PF18276">
    <property type="entry name" value="TcA_TcB_BD"/>
    <property type="match status" value="1"/>
</dbReference>
<sequence>MTNWNNLLEFYYDDMNRNLIGRLIEDYGNILQEDDYQAFSFKSEEQLLSDIYQINATWQGGDEDHPFLYAFADFLRYKASNISEEGTRAFEEYLNQFEAIDQLYVKELLAYYKDKDYAFARLKNGVELKDIVKDIAGLTFPYIFWEGFVRSLKLRIEKLKETSPEEAVQQFREYFPYGEREQVNHILDPIYEADPYFSLYSLSRSEARKFARDVSAHFAHSEAIKSFSNLFIKRLQHVQEENYAEAEFMAALLKLYPAAMQEGVKALVEALLKEYGVEKISHLSEYLSPESIHKAIDGFAANHPFFLGMAAWLIEAAKAFVENNSKPADVFVPARKAVTGKLNSGNTDKLANYLVKVKNAETSELLDQAITQANGYFTFSFLPPFHVLENGEIEYLPITVTYEISALAAPQEIIESGSEEIAPEQTYLEIETAIAEPEVPVTPVNTLAENGLIDIAEDTQTLLDGITLQDIRLAGGIANLIGKEELDTIPEKVRLDLDAHARLEAFSPDLAVNGKAIANGYDSIGKITANTRDEFAARSVGENNADSNAFIEAAILHQQAVNAEAFSQALEILSRSAEASSYKVVGGSSPAANARMALTPENAAQKCNCDGCQTAVSPSAYLNALLDYTKKHVKQPANPARNNSREVFVADLTTYFKQQFAELASYCQEATEKHVCQIRVAIETIRRYIVGISPANPDLTDTQKLPYLSGVYDSLLLSLGTSAAELAEVFSSNGSEKVEAQNKLAQRTGLDVAFMKDKLHLTINGSGRKKLNEKNLEILFGLQDTTRNPFNSGVLINNPLIGNVEALSKWNFEGVEWLKNTDENGYLYILIEVHNPGEVNVYKSDTYPEHVGKGKLTPMSLTTSGQPADTRRYAKITPVNGSGLYGELYFNNASVANGSIHLQVSAIPEVAAHRLKKQEQSFTGQPINAAFNGTVIIDPDLISPDDIRHYNINTAPGGKVYEVWMNRRNWLDNFFTSLISAESLEELFDKAVTVTDYSDVDNNDYSFSNRWNVEEGLGMDPATTHLDAIKTLYTTFSANNTDSTTLEAIQTFFGFTVDSFIRLNELLDKLTVKEEEGEMLTAEDLGEAAHILTQTLKYEINEFWLAEELILQDQIANDPLVNAASFSLFSPIVFQTPIHEPAEGIWDNRKEGVPFIDPDLVTVKDLPDPVFGEYAIETWQARKDAIETERKAILNAKGSGTAETQSDNMFKAAYGIIPVYTPAFSSMTEVYEALSLTSSPKHQHAKDYITDKLALKPEEFNIIMGIRQKVATDKDWELHAALLTAGWKRKTAYLSWIDKEAEDDLKYWQVLKQRLVKWRASAVKRNAWKDALLLAVEAPIIDPDQLGDADFLHPELDGATANDNVAYEIYVNRKEEVDSWFYDVQTDPPQVLPAGVDLLAYQVNRNLFGLSVANSRNNDGLDELKELHALKIANVDVTARLNQLGLNSAALVFILDNEVKYNATANDAIRAEISHIFVQCKKQQFYSIWQAEEAAAGIVLSSTYFKIPFEETDKLNAYEEAILLPWRSSRRSRQEWQNLLRDRIEQRSNLVAQLVQAVEDAEDRHLITLRDALIGFKINTGNARATLEEKANWLSDKLLLDFNVSCCQKTTRLAQAIGVLQQMYFLIRNGQNTFSGTTLTIDLANLEQDWNWLGSYEGWRSLMFVYLYPENLLQPSYKPVQTEKFREIVQHTRQNLKLTPEDACYLMHEYEDYMQEISSLQLQAACRTYTEKKKDGCAVLQTLVHEVNFQFAVSSKKKAYYNAYIEENSQTYKIKDWKSVPGLGKVEWLVGATPYKLESGDRFLYVFAVISKQEETKEKDDKKEAKGKAKGKLILAAARLNLQTQVWGDEIIEFELPDEDKILFDQLVIGERSSESDVPVLYGLKNKTLSFWRRKRFVHKWRPFKDDLGNDLWNHHLFSIPLEREGVKLAIDNIIETPIRSLSSLKLHAVVSVHRNSSCYIFSYRVSSNEETATRIGYCLRKYADNRPIYGQYNDVLSRISLQEPRRAELKAYLDAAANSSNSASNNYSRDYVFSIIESLQMPIKDLRILGITCDLRLSELYRFKLTFSKVSTNEIVTKEIKFDYDSPNYSNYPHIVISNVARIVPGNVFSTNIIGPCFQFMKTGSVLPKYIVYQSAGPGNTIFISTTVPTRLLPDLSKKFQVLSRLDKTSQQTRKSEIAAIFTNNAIAEKEFLAYPQEAYYFLPMHFAFELQKNKHYEEALKYFRLVFDYLLPIPAISATSDPRKIYHGLEQEASPTSGSDLYNKALNWLDNPDNPHAIAALRANSYTRFTLISIVRCLTEYADQEFTRDTVESVPRAKELYELAKSLLTYEMETFEYESCEALLSQVDALVTDVRWKPEWERLKEMLRAIGLKNEIRMLLEDGFSATGPNGTAITYRPIIRIFELSGTWENKIEEAEAAIEARMAVLPNMYTNAGAIAATTATPPLARLGVTNQDVDGVLGQLAYRTAANYNDTLHIIADQLPYADFSWLASDDLEVTVKPPSTARAKQSGTQYNFVKPVMQLHTSGILNRPYVPFLGASFCVPNNPVPYSMYLYIQLSLFKIRNCMNIAGMKRELDPYAAPTDATSGMPMIGANGRLTFPGKLVVPATQYRYAVLVERTKQLVNIAQQVEAALLSALEKRDAEYYSKLKARQDIQTGKATVKLQDLRITEAKNGVDLARLQKERSQIMETTYQGWIDAGLNGWENAMIENYYIAAFANSVSAALGNIISVNNFTEAYKIPMAIAKSYTDIVGIMANTSAQVASIQSAHARRVDEWTLQKNLATHDLKIGDQQIKLSQDRVKITGQEKVISELQLTHSEDTMNFLLTKFTNADLYDWMSRVLEGVYNYFLQQATAMAKLAELQLAFERQESPQGMILSDYWTAPAENLSYDPDAAKPADRKGLTGSVRLLQDVTKLDQYAFDTNKRKLQLTKTLSLAQLFPAEFAVFKQTGRMPFTTLQTWFDRDFPGHYLRVIRKVRTSVIALVPPTDGIKATLQTTGISRVVINGQQPQTAILPRQPELVALTSPMNATGLFEMEQQPGELLFPFEGMGVEANWEFRMERASNMMDFSTIADVLISIDYTAMESFTHAQTIKAGFANQKMRLERSFSFRNNFADQWYDLHHAQATANPYSVSFDIHREDFPANLKDLRIKSLSLLVDLDVEHENDKIGHDVTLKRSQGAAVTASTNTFGLISTRTGSSGSSSAYKIYSGNSAQWTSLFTGNSNPVDTWTLSITQNSPLAQHFANGKVNDLVFIVEFEGEGPEFLKLT</sequence>
<evidence type="ECO:0000313" key="3">
    <source>
        <dbReference type="EMBL" id="MBK0403315.1"/>
    </source>
</evidence>
<evidence type="ECO:0008006" key="5">
    <source>
        <dbReference type="Google" id="ProtNLM"/>
    </source>
</evidence>
<reference evidence="3 4" key="1">
    <citation type="submission" date="2020-12" db="EMBL/GenBank/DDBJ databases">
        <title>Bacterial novel species Adhaeribacter sp. BT258 isolated from soil.</title>
        <authorList>
            <person name="Jung H.-Y."/>
        </authorList>
    </citation>
    <scope>NUCLEOTIDE SEQUENCE [LARGE SCALE GENOMIC DNA]</scope>
    <source>
        <strain evidence="3 4">BT258</strain>
    </source>
</reference>
<evidence type="ECO:0000313" key="4">
    <source>
        <dbReference type="Proteomes" id="UP000644147"/>
    </source>
</evidence>